<proteinExistence type="predicted"/>
<dbReference type="Proteomes" id="UP000789901">
    <property type="component" value="Unassembled WGS sequence"/>
</dbReference>
<dbReference type="EMBL" id="CAJVQB010027128">
    <property type="protein sequence ID" value="CAG8809982.1"/>
    <property type="molecule type" value="Genomic_DNA"/>
</dbReference>
<feature type="region of interest" description="Disordered" evidence="1">
    <location>
        <begin position="67"/>
        <end position="107"/>
    </location>
</feature>
<feature type="compositionally biased region" description="Basic and acidic residues" evidence="1">
    <location>
        <begin position="97"/>
        <end position="107"/>
    </location>
</feature>
<name>A0ABN7W0R7_GIGMA</name>
<gene>
    <name evidence="2" type="ORF">GMARGA_LOCUS25002</name>
</gene>
<comment type="caution">
    <text evidence="2">The sequence shown here is derived from an EMBL/GenBank/DDBJ whole genome shotgun (WGS) entry which is preliminary data.</text>
</comment>
<feature type="compositionally biased region" description="Polar residues" evidence="1">
    <location>
        <begin position="78"/>
        <end position="90"/>
    </location>
</feature>
<protein>
    <submittedName>
        <fullName evidence="2">37722_t:CDS:1</fullName>
    </submittedName>
</protein>
<organism evidence="2 3">
    <name type="scientific">Gigaspora margarita</name>
    <dbReference type="NCBI Taxonomy" id="4874"/>
    <lineage>
        <taxon>Eukaryota</taxon>
        <taxon>Fungi</taxon>
        <taxon>Fungi incertae sedis</taxon>
        <taxon>Mucoromycota</taxon>
        <taxon>Glomeromycotina</taxon>
        <taxon>Glomeromycetes</taxon>
        <taxon>Diversisporales</taxon>
        <taxon>Gigasporaceae</taxon>
        <taxon>Gigaspora</taxon>
    </lineage>
</organism>
<sequence length="107" mass="11982">NNSMITQPLEVTKTTQELPKSTSNSELMLNMALQLDQIEEQDTTLGSLEINTQEALEETPIPVYMRGNKNKRDEIDTLGSTSNAVTQHQESYPPEMTTKDTLPEDAK</sequence>
<keyword evidence="3" id="KW-1185">Reference proteome</keyword>
<evidence type="ECO:0000313" key="3">
    <source>
        <dbReference type="Proteomes" id="UP000789901"/>
    </source>
</evidence>
<evidence type="ECO:0000313" key="2">
    <source>
        <dbReference type="EMBL" id="CAG8809982.1"/>
    </source>
</evidence>
<evidence type="ECO:0000256" key="1">
    <source>
        <dbReference type="SAM" id="MobiDB-lite"/>
    </source>
</evidence>
<reference evidence="2 3" key="1">
    <citation type="submission" date="2021-06" db="EMBL/GenBank/DDBJ databases">
        <authorList>
            <person name="Kallberg Y."/>
            <person name="Tangrot J."/>
            <person name="Rosling A."/>
        </authorList>
    </citation>
    <scope>NUCLEOTIDE SEQUENCE [LARGE SCALE GENOMIC DNA]</scope>
    <source>
        <strain evidence="2 3">120-4 pot B 10/14</strain>
    </source>
</reference>
<feature type="non-terminal residue" evidence="2">
    <location>
        <position position="1"/>
    </location>
</feature>
<accession>A0ABN7W0R7</accession>